<comment type="caution">
    <text evidence="1">The sequence shown here is derived from an EMBL/GenBank/DDBJ whole genome shotgun (WGS) entry which is preliminary data.</text>
</comment>
<name>A0A6A1WGR6_9ROSI</name>
<dbReference type="AlphaFoldDB" id="A0A6A1WGR6"/>
<organism evidence="1 2">
    <name type="scientific">Morella rubra</name>
    <name type="common">Chinese bayberry</name>
    <dbReference type="NCBI Taxonomy" id="262757"/>
    <lineage>
        <taxon>Eukaryota</taxon>
        <taxon>Viridiplantae</taxon>
        <taxon>Streptophyta</taxon>
        <taxon>Embryophyta</taxon>
        <taxon>Tracheophyta</taxon>
        <taxon>Spermatophyta</taxon>
        <taxon>Magnoliopsida</taxon>
        <taxon>eudicotyledons</taxon>
        <taxon>Gunneridae</taxon>
        <taxon>Pentapetalae</taxon>
        <taxon>rosids</taxon>
        <taxon>fabids</taxon>
        <taxon>Fagales</taxon>
        <taxon>Myricaceae</taxon>
        <taxon>Morella</taxon>
    </lineage>
</organism>
<dbReference type="EMBL" id="RXIC02000020">
    <property type="protein sequence ID" value="KAB1223047.1"/>
    <property type="molecule type" value="Genomic_DNA"/>
</dbReference>
<reference evidence="1 2" key="1">
    <citation type="journal article" date="2019" name="Plant Biotechnol. J.">
        <title>The red bayberry genome and genetic basis of sex determination.</title>
        <authorList>
            <person name="Jia H.M."/>
            <person name="Jia H.J."/>
            <person name="Cai Q.L."/>
            <person name="Wang Y."/>
            <person name="Zhao H.B."/>
            <person name="Yang W.F."/>
            <person name="Wang G.Y."/>
            <person name="Li Y.H."/>
            <person name="Zhan D.L."/>
            <person name="Shen Y.T."/>
            <person name="Niu Q.F."/>
            <person name="Chang L."/>
            <person name="Qiu J."/>
            <person name="Zhao L."/>
            <person name="Xie H.B."/>
            <person name="Fu W.Y."/>
            <person name="Jin J."/>
            <person name="Li X.W."/>
            <person name="Jiao Y."/>
            <person name="Zhou C.C."/>
            <person name="Tu T."/>
            <person name="Chai C.Y."/>
            <person name="Gao J.L."/>
            <person name="Fan L.J."/>
            <person name="van de Weg E."/>
            <person name="Wang J.Y."/>
            <person name="Gao Z.S."/>
        </authorList>
    </citation>
    <scope>NUCLEOTIDE SEQUENCE [LARGE SCALE GENOMIC DNA]</scope>
    <source>
        <tissue evidence="1">Leaves</tissue>
    </source>
</reference>
<evidence type="ECO:0000313" key="2">
    <source>
        <dbReference type="Proteomes" id="UP000516437"/>
    </source>
</evidence>
<sequence>MDKSWVYEKNWFGENFYGEMKRGRNFLQLLLDSCIAQLLRLDHFDLDYTRHEDVRTVVETMMMAHRTHRN</sequence>
<protein>
    <submittedName>
        <fullName evidence="1">Uncharacterized protein</fullName>
    </submittedName>
</protein>
<proteinExistence type="predicted"/>
<gene>
    <name evidence="1" type="ORF">CJ030_MR2G022350</name>
</gene>
<dbReference type="Proteomes" id="UP000516437">
    <property type="component" value="Chromosome 2"/>
</dbReference>
<accession>A0A6A1WGR6</accession>
<evidence type="ECO:0000313" key="1">
    <source>
        <dbReference type="EMBL" id="KAB1223047.1"/>
    </source>
</evidence>
<keyword evidence="2" id="KW-1185">Reference proteome</keyword>
<dbReference type="OrthoDB" id="1417804at2759"/>